<protein>
    <submittedName>
        <fullName evidence="1">Uncharacterized protein</fullName>
    </submittedName>
</protein>
<dbReference type="Proteomes" id="UP000238479">
    <property type="component" value="Chromosome 2"/>
</dbReference>
<evidence type="ECO:0000313" key="2">
    <source>
        <dbReference type="Proteomes" id="UP000238479"/>
    </source>
</evidence>
<reference evidence="1 2" key="1">
    <citation type="journal article" date="2018" name="Nat. Genet.">
        <title>The Rosa genome provides new insights in the design of modern roses.</title>
        <authorList>
            <person name="Bendahmane M."/>
        </authorList>
    </citation>
    <scope>NUCLEOTIDE SEQUENCE [LARGE SCALE GENOMIC DNA]</scope>
    <source>
        <strain evidence="2">cv. Old Blush</strain>
    </source>
</reference>
<dbReference type="AlphaFoldDB" id="A0A2P6RWM6"/>
<sequence>MNHRCSNLDSLEPETRELSGGVIEVVVLDHHMVEVLIVGDRDEGVEILIGELVLEADSGVRESDWVGDLEFGCGFCMM</sequence>
<keyword evidence="2" id="KW-1185">Reference proteome</keyword>
<evidence type="ECO:0000313" key="1">
    <source>
        <dbReference type="EMBL" id="PRQ50823.1"/>
    </source>
</evidence>
<name>A0A2P6RWM6_ROSCH</name>
<dbReference type="EMBL" id="PDCK01000040">
    <property type="protein sequence ID" value="PRQ50823.1"/>
    <property type="molecule type" value="Genomic_DNA"/>
</dbReference>
<gene>
    <name evidence="1" type="ORF">RchiOBHm_Chr2g0137491</name>
</gene>
<comment type="caution">
    <text evidence="1">The sequence shown here is derived from an EMBL/GenBank/DDBJ whole genome shotgun (WGS) entry which is preliminary data.</text>
</comment>
<accession>A0A2P6RWM6</accession>
<proteinExistence type="predicted"/>
<dbReference type="Gramene" id="PRQ50823">
    <property type="protein sequence ID" value="PRQ50823"/>
    <property type="gene ID" value="RchiOBHm_Chr2g0137491"/>
</dbReference>
<organism evidence="1 2">
    <name type="scientific">Rosa chinensis</name>
    <name type="common">China rose</name>
    <dbReference type="NCBI Taxonomy" id="74649"/>
    <lineage>
        <taxon>Eukaryota</taxon>
        <taxon>Viridiplantae</taxon>
        <taxon>Streptophyta</taxon>
        <taxon>Embryophyta</taxon>
        <taxon>Tracheophyta</taxon>
        <taxon>Spermatophyta</taxon>
        <taxon>Magnoliopsida</taxon>
        <taxon>eudicotyledons</taxon>
        <taxon>Gunneridae</taxon>
        <taxon>Pentapetalae</taxon>
        <taxon>rosids</taxon>
        <taxon>fabids</taxon>
        <taxon>Rosales</taxon>
        <taxon>Rosaceae</taxon>
        <taxon>Rosoideae</taxon>
        <taxon>Rosoideae incertae sedis</taxon>
        <taxon>Rosa</taxon>
    </lineage>
</organism>